<comment type="caution">
    <text evidence="3">The sequence shown here is derived from an EMBL/GenBank/DDBJ whole genome shotgun (WGS) entry which is preliminary data.</text>
</comment>
<proteinExistence type="predicted"/>
<feature type="signal peptide" evidence="2">
    <location>
        <begin position="1"/>
        <end position="20"/>
    </location>
</feature>
<gene>
    <name evidence="3" type="ORF">scyTo_0020525</name>
</gene>
<evidence type="ECO:0000256" key="1">
    <source>
        <dbReference type="SAM" id="Phobius"/>
    </source>
</evidence>
<keyword evidence="1" id="KW-1133">Transmembrane helix</keyword>
<name>A0A401PUW9_SCYTO</name>
<feature type="non-terminal residue" evidence="3">
    <location>
        <position position="1"/>
    </location>
</feature>
<feature type="transmembrane region" description="Helical" evidence="1">
    <location>
        <begin position="53"/>
        <end position="75"/>
    </location>
</feature>
<sequence>GHNLHKLLLLLLLNFVAAVSEKEYSLDAFVTERARTPGPDTPVPGPGLSGGELTAICFAVFFLGVIVTAITPTLLEW</sequence>
<dbReference type="EMBL" id="BFAA01016691">
    <property type="protein sequence ID" value="GCB76929.1"/>
    <property type="molecule type" value="Genomic_DNA"/>
</dbReference>
<organism evidence="3 4">
    <name type="scientific">Scyliorhinus torazame</name>
    <name type="common">Cloudy catshark</name>
    <name type="synonym">Catulus torazame</name>
    <dbReference type="NCBI Taxonomy" id="75743"/>
    <lineage>
        <taxon>Eukaryota</taxon>
        <taxon>Metazoa</taxon>
        <taxon>Chordata</taxon>
        <taxon>Craniata</taxon>
        <taxon>Vertebrata</taxon>
        <taxon>Chondrichthyes</taxon>
        <taxon>Elasmobranchii</taxon>
        <taxon>Galeomorphii</taxon>
        <taxon>Galeoidea</taxon>
        <taxon>Carcharhiniformes</taxon>
        <taxon>Scyliorhinidae</taxon>
        <taxon>Scyliorhinus</taxon>
    </lineage>
</organism>
<evidence type="ECO:0000313" key="3">
    <source>
        <dbReference type="EMBL" id="GCB76929.1"/>
    </source>
</evidence>
<accession>A0A401PUW9</accession>
<protein>
    <submittedName>
        <fullName evidence="3">Uncharacterized protein</fullName>
    </submittedName>
</protein>
<evidence type="ECO:0000256" key="2">
    <source>
        <dbReference type="SAM" id="SignalP"/>
    </source>
</evidence>
<evidence type="ECO:0000313" key="4">
    <source>
        <dbReference type="Proteomes" id="UP000288216"/>
    </source>
</evidence>
<keyword evidence="4" id="KW-1185">Reference proteome</keyword>
<dbReference type="AlphaFoldDB" id="A0A401PUW9"/>
<keyword evidence="2" id="KW-0732">Signal</keyword>
<reference evidence="3 4" key="1">
    <citation type="journal article" date="2018" name="Nat. Ecol. Evol.">
        <title>Shark genomes provide insights into elasmobranch evolution and the origin of vertebrates.</title>
        <authorList>
            <person name="Hara Y"/>
            <person name="Yamaguchi K"/>
            <person name="Onimaru K"/>
            <person name="Kadota M"/>
            <person name="Koyanagi M"/>
            <person name="Keeley SD"/>
            <person name="Tatsumi K"/>
            <person name="Tanaka K"/>
            <person name="Motone F"/>
            <person name="Kageyama Y"/>
            <person name="Nozu R"/>
            <person name="Adachi N"/>
            <person name="Nishimura O"/>
            <person name="Nakagawa R"/>
            <person name="Tanegashima C"/>
            <person name="Kiyatake I"/>
            <person name="Matsumoto R"/>
            <person name="Murakumo K"/>
            <person name="Nishida K"/>
            <person name="Terakita A"/>
            <person name="Kuratani S"/>
            <person name="Sato K"/>
            <person name="Hyodo S Kuraku.S."/>
        </authorList>
    </citation>
    <scope>NUCLEOTIDE SEQUENCE [LARGE SCALE GENOMIC DNA]</scope>
</reference>
<dbReference type="Proteomes" id="UP000288216">
    <property type="component" value="Unassembled WGS sequence"/>
</dbReference>
<feature type="chain" id="PRO_5019124014" evidence="2">
    <location>
        <begin position="21"/>
        <end position="77"/>
    </location>
</feature>
<keyword evidence="1" id="KW-0812">Transmembrane</keyword>
<keyword evidence="1" id="KW-0472">Membrane</keyword>